<gene>
    <name evidence="2" type="ORF">MMEN_LOCUS5913</name>
</gene>
<name>A0A8S4AXM2_9TELE</name>
<sequence length="453" mass="48957">MPKLILLGNSTVLISALLSSSSLSSLSLSTSSSQTPAVGEALGVCSSVSLSSASSSSHCVCMEMLKEAEALSGASSTDDTVKIPLSLSPSFQLLPSPPLLLPFLPQSPQLTAVLLFESSHFLDVLVVQSFSQRLQLCREACGPRRPVRLHASLGQVLLAQVLHTERAGVCLLLQQLYLGGVDLRQAEALSLQSQPALILTRENKPVSTDCTGCISSSAPLRALSSSAAACSSSSVCLSSRLSDGQLPTLRSCLDLCRLLRLFDPEPADLCGEECPSTGPSPEECSAAGDGVCDSLWSSRLHLKLLELLHKLICLGAVQSQLQLKLLSIIFTQLVQSFIVSDSSFVEKVLRVEEALPLQFFPKMGELFLVAEQKLSPQPFQLRFLRLCHAVQHGVFLPFQHLQLDLTAGDLLHFFLSRTEILKKAVDFDLQIELLLFDLIQLVPGFITHCSRLL</sequence>
<organism evidence="2 3">
    <name type="scientific">Menidia menidia</name>
    <name type="common">Atlantic silverside</name>
    <dbReference type="NCBI Taxonomy" id="238744"/>
    <lineage>
        <taxon>Eukaryota</taxon>
        <taxon>Metazoa</taxon>
        <taxon>Chordata</taxon>
        <taxon>Craniata</taxon>
        <taxon>Vertebrata</taxon>
        <taxon>Euteleostomi</taxon>
        <taxon>Actinopterygii</taxon>
        <taxon>Neopterygii</taxon>
        <taxon>Teleostei</taxon>
        <taxon>Neoteleostei</taxon>
        <taxon>Acanthomorphata</taxon>
        <taxon>Ovalentaria</taxon>
        <taxon>Atherinomorphae</taxon>
        <taxon>Atheriniformes</taxon>
        <taxon>Atherinopsidae</taxon>
        <taxon>Menidiinae</taxon>
        <taxon>Menidia</taxon>
    </lineage>
</organism>
<keyword evidence="1" id="KW-0732">Signal</keyword>
<dbReference type="EMBL" id="CAJRST010005557">
    <property type="protein sequence ID" value="CAG5885684.1"/>
    <property type="molecule type" value="Genomic_DNA"/>
</dbReference>
<evidence type="ECO:0000313" key="3">
    <source>
        <dbReference type="Proteomes" id="UP000677803"/>
    </source>
</evidence>
<reference evidence="2" key="1">
    <citation type="submission" date="2021-05" db="EMBL/GenBank/DDBJ databases">
        <authorList>
            <person name="Tigano A."/>
        </authorList>
    </citation>
    <scope>NUCLEOTIDE SEQUENCE</scope>
</reference>
<comment type="caution">
    <text evidence="2">The sequence shown here is derived from an EMBL/GenBank/DDBJ whole genome shotgun (WGS) entry which is preliminary data.</text>
</comment>
<feature type="signal peptide" evidence="1">
    <location>
        <begin position="1"/>
        <end position="27"/>
    </location>
</feature>
<dbReference type="AlphaFoldDB" id="A0A8S4AXM2"/>
<keyword evidence="3" id="KW-1185">Reference proteome</keyword>
<evidence type="ECO:0000256" key="1">
    <source>
        <dbReference type="SAM" id="SignalP"/>
    </source>
</evidence>
<protein>
    <submittedName>
        <fullName evidence="2">(Atlantic silverside) hypothetical protein</fullName>
    </submittedName>
</protein>
<evidence type="ECO:0000313" key="2">
    <source>
        <dbReference type="EMBL" id="CAG5885684.1"/>
    </source>
</evidence>
<feature type="chain" id="PRO_5035724405" evidence="1">
    <location>
        <begin position="28"/>
        <end position="453"/>
    </location>
</feature>
<proteinExistence type="predicted"/>
<dbReference type="Proteomes" id="UP000677803">
    <property type="component" value="Unassembled WGS sequence"/>
</dbReference>
<accession>A0A8S4AXM2</accession>